<organism evidence="2 4">
    <name type="scientific">Actinobacillus seminis</name>
    <dbReference type="NCBI Taxonomy" id="722"/>
    <lineage>
        <taxon>Bacteria</taxon>
        <taxon>Pseudomonadati</taxon>
        <taxon>Pseudomonadota</taxon>
        <taxon>Gammaproteobacteria</taxon>
        <taxon>Pasteurellales</taxon>
        <taxon>Pasteurellaceae</taxon>
        <taxon>Actinobacillus</taxon>
    </lineage>
</organism>
<name>A0A263HEF8_9PAST</name>
<evidence type="ECO:0000313" key="2">
    <source>
        <dbReference type="EMBL" id="SUU34751.1"/>
    </source>
</evidence>
<dbReference type="OrthoDB" id="5664677at2"/>
<protein>
    <submittedName>
        <fullName evidence="2">Uncharacterized protein</fullName>
    </submittedName>
</protein>
<evidence type="ECO:0000313" key="4">
    <source>
        <dbReference type="Proteomes" id="UP000254507"/>
    </source>
</evidence>
<sequence length="97" mass="11426">MPRKIAFDQVKSETINDINYFIYYGEVALLEQHFQLQGRNYTCYAFSNPPYPFIKPAIFDDLFADEVTFLEQTLPDTNKTDKKKAFTFLHAMPISRF</sequence>
<evidence type="ECO:0000313" key="3">
    <source>
        <dbReference type="Proteomes" id="UP000215738"/>
    </source>
</evidence>
<evidence type="ECO:0000313" key="1">
    <source>
        <dbReference type="EMBL" id="OZN25794.1"/>
    </source>
</evidence>
<proteinExistence type="predicted"/>
<dbReference type="EMBL" id="NLFK01000001">
    <property type="protein sequence ID" value="OZN25794.1"/>
    <property type="molecule type" value="Genomic_DNA"/>
</dbReference>
<reference evidence="2 4" key="2">
    <citation type="submission" date="2018-06" db="EMBL/GenBank/DDBJ databases">
        <authorList>
            <consortium name="Pathogen Informatics"/>
            <person name="Doyle S."/>
        </authorList>
    </citation>
    <scope>NUCLEOTIDE SEQUENCE [LARGE SCALE GENOMIC DNA]</scope>
    <source>
        <strain evidence="2 4">NCTC10851</strain>
    </source>
</reference>
<dbReference type="Proteomes" id="UP000215738">
    <property type="component" value="Unassembled WGS sequence"/>
</dbReference>
<dbReference type="RefSeq" id="WP_094945425.1">
    <property type="nucleotide sequence ID" value="NZ_NLFK01000001.1"/>
</dbReference>
<gene>
    <name evidence="1" type="ORF">CFY87_00850</name>
    <name evidence="2" type="ORF">NCTC10851_00545</name>
</gene>
<dbReference type="Proteomes" id="UP000254507">
    <property type="component" value="Unassembled WGS sequence"/>
</dbReference>
<reference evidence="1 3" key="1">
    <citation type="submission" date="2017-07" db="EMBL/GenBank/DDBJ databases">
        <title>Virulence factors identified in Actinobacillus seminis.</title>
        <authorList>
            <person name="Negrete-Abascal E."/>
            <person name="Vaca-Pacheco S."/>
            <person name="Montes-Garcia F."/>
            <person name="Leyto-Gil A.M."/>
            <person name="Fragoso-Garcia E."/>
            <person name="Carvente-Garcia R."/>
            <person name="Perez-Agueros S."/>
            <person name="Castelan-Sanchez H.G."/>
            <person name="Garcia-Molina A."/>
            <person name="Villamar T.E."/>
            <person name="Vazquez-Cruz C."/>
        </authorList>
    </citation>
    <scope>NUCLEOTIDE SEQUENCE [LARGE SCALE GENOMIC DNA]</scope>
    <source>
        <strain evidence="1 3">ATCC 15768</strain>
    </source>
</reference>
<dbReference type="AlphaFoldDB" id="A0A263HEF8"/>
<dbReference type="InParanoid" id="A0A263HEF8"/>
<dbReference type="EMBL" id="UFSB01000001">
    <property type="protein sequence ID" value="SUU34751.1"/>
    <property type="molecule type" value="Genomic_DNA"/>
</dbReference>
<keyword evidence="3" id="KW-1185">Reference proteome</keyword>
<accession>A0A263HEF8</accession>